<feature type="transmembrane region" description="Helical" evidence="2">
    <location>
        <begin position="40"/>
        <end position="58"/>
    </location>
</feature>
<organism evidence="3 4">
    <name type="scientific">Aeromonas salmonicida</name>
    <dbReference type="NCBI Taxonomy" id="645"/>
    <lineage>
        <taxon>Bacteria</taxon>
        <taxon>Pseudomonadati</taxon>
        <taxon>Pseudomonadota</taxon>
        <taxon>Gammaproteobacteria</taxon>
        <taxon>Aeromonadales</taxon>
        <taxon>Aeromonadaceae</taxon>
        <taxon>Aeromonas</taxon>
    </lineage>
</organism>
<keyword evidence="2" id="KW-1133">Transmembrane helix</keyword>
<protein>
    <submittedName>
        <fullName evidence="3">Peptide chain release factor 1</fullName>
    </submittedName>
</protein>
<proteinExistence type="predicted"/>
<feature type="compositionally biased region" description="Low complexity" evidence="1">
    <location>
        <begin position="156"/>
        <end position="172"/>
    </location>
</feature>
<reference evidence="3" key="1">
    <citation type="submission" date="2023-05" db="EMBL/GenBank/DDBJ databases">
        <title>Aeromonas salmonicida 57, complete genome.</title>
        <authorList>
            <person name="Shao L."/>
        </authorList>
    </citation>
    <scope>NUCLEOTIDE SEQUENCE</scope>
    <source>
        <strain evidence="3">57</strain>
    </source>
</reference>
<evidence type="ECO:0000256" key="1">
    <source>
        <dbReference type="SAM" id="MobiDB-lite"/>
    </source>
</evidence>
<evidence type="ECO:0000256" key="2">
    <source>
        <dbReference type="SAM" id="Phobius"/>
    </source>
</evidence>
<keyword evidence="2" id="KW-0472">Membrane</keyword>
<feature type="region of interest" description="Disordered" evidence="1">
    <location>
        <begin position="153"/>
        <end position="172"/>
    </location>
</feature>
<dbReference type="Proteomes" id="UP001239426">
    <property type="component" value="Chromosome"/>
</dbReference>
<dbReference type="AlphaFoldDB" id="A0AAX3VZG8"/>
<name>A0AAX3VZG8_AERSA</name>
<dbReference type="RefSeq" id="WP_282684508.1">
    <property type="nucleotide sequence ID" value="NZ_CP124841.1"/>
</dbReference>
<evidence type="ECO:0000313" key="4">
    <source>
        <dbReference type="Proteomes" id="UP001239426"/>
    </source>
</evidence>
<evidence type="ECO:0000313" key="3">
    <source>
        <dbReference type="EMBL" id="WHF38304.1"/>
    </source>
</evidence>
<gene>
    <name evidence="3" type="ORF">QLQ87_08175</name>
</gene>
<keyword evidence="2" id="KW-0812">Transmembrane</keyword>
<sequence length="172" mass="19393">MTIELTSLLTYLLYFLGHCLIEHDNNFKYGKYSEMRNVKPMLSCLGCYFSFLFFFIFIDNGIYMTEQFVQTVSSVNYNKGIFSLYFVGQDPLKMAQGVMAESDNELALKQTVHMPAAGFMYMVSMIKNMLEDPRMAAEFDKLIAAGLIPAAPSDEQQTAPAATAQAAPRKKK</sequence>
<dbReference type="EMBL" id="CP124841">
    <property type="protein sequence ID" value="WHF38304.1"/>
    <property type="molecule type" value="Genomic_DNA"/>
</dbReference>
<accession>A0AAX3VZG8</accession>